<dbReference type="InterPro" id="IPR011251">
    <property type="entry name" value="Luciferase-like_dom"/>
</dbReference>
<dbReference type="EMBL" id="LMTR01000049">
    <property type="protein sequence ID" value="KWT69056.1"/>
    <property type="molecule type" value="Genomic_DNA"/>
</dbReference>
<evidence type="ECO:0000256" key="2">
    <source>
        <dbReference type="ARBA" id="ARBA00023033"/>
    </source>
</evidence>
<keyword evidence="5" id="KW-1185">Reference proteome</keyword>
<dbReference type="PANTHER" id="PTHR30137:SF8">
    <property type="entry name" value="BLR5498 PROTEIN"/>
    <property type="match status" value="1"/>
</dbReference>
<keyword evidence="2 4" id="KW-0503">Monooxygenase</keyword>
<dbReference type="GO" id="GO:0005829">
    <property type="term" value="C:cytosol"/>
    <property type="evidence" value="ECO:0007669"/>
    <property type="project" value="TreeGrafter"/>
</dbReference>
<name>A0A109BHQ5_HYPSL</name>
<feature type="domain" description="Luciferase-like" evidence="3">
    <location>
        <begin position="17"/>
        <end position="273"/>
    </location>
</feature>
<protein>
    <submittedName>
        <fullName evidence="4">Alkanal monooxygenase alpha chain</fullName>
        <ecNumber evidence="4">1.14.14.3</ecNumber>
    </submittedName>
</protein>
<evidence type="ECO:0000313" key="4">
    <source>
        <dbReference type="EMBL" id="KWT69056.1"/>
    </source>
</evidence>
<sequence>MRIDIAGIGREPDRVSHADFLALMREIDQLGFDGIWFNEFHFQTPPQPYPSPLLLAASIFASTQRLRVGTSVLVLPLHDPLLLAEQIEQLQWHSGGRFDAGFGRGTDPATFEKLNIDVASTRHRFERALLALKASLPPADNNSRQAIYLAGYTPETLAFAAEHSFPLLLSLEPPEGRQIEIYNAAIAAGQYPTMLPESSLTRYVVIGRTDAEAESHLQALLPLLQERRIFYAQRRGIARADVAPIDRNALLRDQMIMGDPQTCIRLIIKLRRTTGIGALRCVFNGNGVLTRQQTLSQMRLFSQTVLPSLRAV</sequence>
<dbReference type="Proteomes" id="UP000059074">
    <property type="component" value="Unassembled WGS sequence"/>
</dbReference>
<evidence type="ECO:0000256" key="1">
    <source>
        <dbReference type="ARBA" id="ARBA00023002"/>
    </source>
</evidence>
<dbReference type="PATRIC" id="fig|121290.4.peg.198"/>
<dbReference type="EC" id="1.14.14.3" evidence="4"/>
<dbReference type="PANTHER" id="PTHR30137">
    <property type="entry name" value="LUCIFERASE-LIKE MONOOXYGENASE"/>
    <property type="match status" value="1"/>
</dbReference>
<dbReference type="GO" id="GO:0047646">
    <property type="term" value="F:alkanal monooxygenase (FMN-linked) activity"/>
    <property type="evidence" value="ECO:0007669"/>
    <property type="project" value="UniProtKB-EC"/>
</dbReference>
<dbReference type="RefSeq" id="WP_068461470.1">
    <property type="nucleotide sequence ID" value="NZ_LMTR01000049.1"/>
</dbReference>
<evidence type="ECO:0000259" key="3">
    <source>
        <dbReference type="Pfam" id="PF00296"/>
    </source>
</evidence>
<comment type="caution">
    <text evidence="4">The sequence shown here is derived from an EMBL/GenBank/DDBJ whole genome shotgun (WGS) entry which is preliminary data.</text>
</comment>
<reference evidence="4 5" key="1">
    <citation type="submission" date="2015-10" db="EMBL/GenBank/DDBJ databases">
        <title>Transcriptomic analysis of a linuron degrading triple-species bacterial consortium.</title>
        <authorList>
            <person name="Albers P."/>
        </authorList>
    </citation>
    <scope>NUCLEOTIDE SEQUENCE [LARGE SCALE GENOMIC DNA]</scope>
    <source>
        <strain evidence="4 5">WDL6</strain>
    </source>
</reference>
<dbReference type="AlphaFoldDB" id="A0A109BHQ5"/>
<organism evidence="4 5">
    <name type="scientific">Hyphomicrobium sulfonivorans</name>
    <dbReference type="NCBI Taxonomy" id="121290"/>
    <lineage>
        <taxon>Bacteria</taxon>
        <taxon>Pseudomonadati</taxon>
        <taxon>Pseudomonadota</taxon>
        <taxon>Alphaproteobacteria</taxon>
        <taxon>Hyphomicrobiales</taxon>
        <taxon>Hyphomicrobiaceae</taxon>
        <taxon>Hyphomicrobium</taxon>
    </lineage>
</organism>
<dbReference type="Gene3D" id="3.20.20.30">
    <property type="entry name" value="Luciferase-like domain"/>
    <property type="match status" value="2"/>
</dbReference>
<dbReference type="Pfam" id="PF00296">
    <property type="entry name" value="Bac_luciferase"/>
    <property type="match status" value="1"/>
</dbReference>
<dbReference type="OrthoDB" id="7816697at2"/>
<proteinExistence type="predicted"/>
<dbReference type="InterPro" id="IPR036661">
    <property type="entry name" value="Luciferase-like_sf"/>
</dbReference>
<dbReference type="SUPFAM" id="SSF51679">
    <property type="entry name" value="Bacterial luciferase-like"/>
    <property type="match status" value="1"/>
</dbReference>
<keyword evidence="1 4" id="KW-0560">Oxidoreductase</keyword>
<accession>A0A109BHQ5</accession>
<gene>
    <name evidence="4" type="ORF">APY04_1662</name>
</gene>
<evidence type="ECO:0000313" key="5">
    <source>
        <dbReference type="Proteomes" id="UP000059074"/>
    </source>
</evidence>
<dbReference type="STRING" id="121290.APY04_1662"/>
<dbReference type="InterPro" id="IPR050766">
    <property type="entry name" value="Bact_Lucif_Oxidored"/>
</dbReference>